<feature type="compositionally biased region" description="Low complexity" evidence="1">
    <location>
        <begin position="32"/>
        <end position="44"/>
    </location>
</feature>
<reference evidence="2" key="1">
    <citation type="submission" date="2016-06" db="UniProtKB">
        <authorList>
            <consortium name="WormBaseParasite"/>
        </authorList>
    </citation>
    <scope>IDENTIFICATION</scope>
</reference>
<feature type="region of interest" description="Disordered" evidence="1">
    <location>
        <begin position="24"/>
        <end position="100"/>
    </location>
</feature>
<organism evidence="2">
    <name type="scientific">Echinostoma caproni</name>
    <dbReference type="NCBI Taxonomy" id="27848"/>
    <lineage>
        <taxon>Eukaryota</taxon>
        <taxon>Metazoa</taxon>
        <taxon>Spiralia</taxon>
        <taxon>Lophotrochozoa</taxon>
        <taxon>Platyhelminthes</taxon>
        <taxon>Trematoda</taxon>
        <taxon>Digenea</taxon>
        <taxon>Plagiorchiida</taxon>
        <taxon>Echinostomata</taxon>
        <taxon>Echinostomatoidea</taxon>
        <taxon>Echinostomatidae</taxon>
        <taxon>Echinostoma</taxon>
    </lineage>
</organism>
<evidence type="ECO:0000313" key="2">
    <source>
        <dbReference type="WBParaSite" id="ECPE_0000912301-mRNA-1"/>
    </source>
</evidence>
<dbReference type="AlphaFoldDB" id="A0A183AQ60"/>
<dbReference type="WBParaSite" id="ECPE_0000912301-mRNA-1">
    <property type="protein sequence ID" value="ECPE_0000912301-mRNA-1"/>
    <property type="gene ID" value="ECPE_0000912301"/>
</dbReference>
<proteinExistence type="predicted"/>
<feature type="region of interest" description="Disordered" evidence="1">
    <location>
        <begin position="181"/>
        <end position="269"/>
    </location>
</feature>
<name>A0A183AQ60_9TREM</name>
<dbReference type="PANTHER" id="PTHR15678">
    <property type="entry name" value="ANTIGEN MLAA-22-RELATED"/>
    <property type="match status" value="1"/>
</dbReference>
<evidence type="ECO:0000256" key="1">
    <source>
        <dbReference type="SAM" id="MobiDB-lite"/>
    </source>
</evidence>
<feature type="compositionally biased region" description="Low complexity" evidence="1">
    <location>
        <begin position="228"/>
        <end position="239"/>
    </location>
</feature>
<dbReference type="InterPro" id="IPR045167">
    <property type="entry name" value="Hobbit"/>
</dbReference>
<protein>
    <submittedName>
        <fullName evidence="2">Protein kinase domain-containing protein</fullName>
    </submittedName>
</protein>
<feature type="compositionally biased region" description="Basic and acidic residues" evidence="1">
    <location>
        <begin position="240"/>
        <end position="249"/>
    </location>
</feature>
<sequence length="532" mass="57247">LLHYEQVAPTPLPPDASVRVHIPGHRVPPPAAAAAARPTSVASPNQITSDPRASVIQKVSRPASVSSAEDSANPLLDTEPPESVNSNDPSQLTHEKLTPTHRLEVSDMKLRWTEHTRDLVYMLMDTYQHAQSLKRNLSARATQAFHLDANSGGRIKPTEAVQSGLLGLHNRVASTASNLTSRTMDPTINEPTSMSSRNTSHSDIRTDQVNSTPTIATATGSQGSLDIASVADAASVTADRQQHPERNTKPDLIGSPQASDTQTRSDRSWLPGLGRVPMLAQLLDEVDTARFYAYCEEEPKQTDVMGQLQGLNICASSPVIARNWHVELVNSQLLLKTHSLAGYVLVTAARAKLNALAHPPIWRDAQLLTKSSLVGHLEGMQYFATVGQLLPSYADQWLSTADVSDWAHLNPSADEDALSGRPEVVGCGRSVGGVVNAAYVTPVTAAPMGAVRVSGAQQTIPIGIGGKSSMGHAHSALLTATPSIQLQRMISRCSCQVFYVHYEPVDPAKLPAPHLIPPLLSEAMIAEDFWFR</sequence>
<feature type="compositionally biased region" description="Polar residues" evidence="1">
    <location>
        <begin position="181"/>
        <end position="199"/>
    </location>
</feature>
<feature type="compositionally biased region" description="Polar residues" evidence="1">
    <location>
        <begin position="207"/>
        <end position="224"/>
    </location>
</feature>
<accession>A0A183AQ60</accession>
<feature type="compositionally biased region" description="Polar residues" evidence="1">
    <location>
        <begin position="83"/>
        <end position="92"/>
    </location>
</feature>
<dbReference type="Pfam" id="PF10344">
    <property type="entry name" value="Hobbit"/>
    <property type="match status" value="1"/>
</dbReference>
<dbReference type="PANTHER" id="PTHR15678:SF6">
    <property type="entry name" value="BRIDGE-LIKE LIPID TRANSFER PROTEIN FAMILY MEMBER 2"/>
    <property type="match status" value="1"/>
</dbReference>